<dbReference type="InterPro" id="IPR032675">
    <property type="entry name" value="LRR_dom_sf"/>
</dbReference>
<accession>A0A9P6FEI7</accession>
<evidence type="ECO:0000313" key="2">
    <source>
        <dbReference type="Proteomes" id="UP000723463"/>
    </source>
</evidence>
<evidence type="ECO:0000313" key="1">
    <source>
        <dbReference type="EMBL" id="KAF9548700.1"/>
    </source>
</evidence>
<dbReference type="SUPFAM" id="SSF52047">
    <property type="entry name" value="RNI-like"/>
    <property type="match status" value="1"/>
</dbReference>
<gene>
    <name evidence="1" type="ORF">EC957_005939</name>
</gene>
<name>A0A9P6FEI7_9FUNG</name>
<dbReference type="Gene3D" id="3.80.10.10">
    <property type="entry name" value="Ribonuclease Inhibitor"/>
    <property type="match status" value="1"/>
</dbReference>
<reference evidence="1" key="1">
    <citation type="journal article" date="2020" name="Fungal Divers.">
        <title>Resolving the Mortierellaceae phylogeny through synthesis of multi-gene phylogenetics and phylogenomics.</title>
        <authorList>
            <person name="Vandepol N."/>
            <person name="Liber J."/>
            <person name="Desiro A."/>
            <person name="Na H."/>
            <person name="Kennedy M."/>
            <person name="Barry K."/>
            <person name="Grigoriev I.V."/>
            <person name="Miller A.N."/>
            <person name="O'Donnell K."/>
            <person name="Stajich J.E."/>
            <person name="Bonito G."/>
        </authorList>
    </citation>
    <scope>NUCLEOTIDE SEQUENCE</scope>
    <source>
        <strain evidence="1">NRRL 2591</strain>
    </source>
</reference>
<dbReference type="Proteomes" id="UP000723463">
    <property type="component" value="Unassembled WGS sequence"/>
</dbReference>
<dbReference type="AlphaFoldDB" id="A0A9P6FEI7"/>
<dbReference type="EMBL" id="JAAAXW010000027">
    <property type="protein sequence ID" value="KAF9548700.1"/>
    <property type="molecule type" value="Genomic_DNA"/>
</dbReference>
<organism evidence="1 2">
    <name type="scientific">Mortierella hygrophila</name>
    <dbReference type="NCBI Taxonomy" id="979708"/>
    <lineage>
        <taxon>Eukaryota</taxon>
        <taxon>Fungi</taxon>
        <taxon>Fungi incertae sedis</taxon>
        <taxon>Mucoromycota</taxon>
        <taxon>Mortierellomycotina</taxon>
        <taxon>Mortierellomycetes</taxon>
        <taxon>Mortierellales</taxon>
        <taxon>Mortierellaceae</taxon>
        <taxon>Mortierella</taxon>
    </lineage>
</organism>
<keyword evidence="2" id="KW-1185">Reference proteome</keyword>
<proteinExistence type="predicted"/>
<protein>
    <submittedName>
        <fullName evidence="1">Uncharacterized protein</fullName>
    </submittedName>
</protein>
<comment type="caution">
    <text evidence="1">The sequence shown here is derived from an EMBL/GenBank/DDBJ whole genome shotgun (WGS) entry which is preliminary data.</text>
</comment>
<sequence length="350" mass="38854">MPRRNWKVFRFIPYALHSCGLVSKFWRSTLILVAYNSLGMEHVPQEVSARYSSETTDSMANPQLRILHWGRSSATNNILDPEDFVALKSIEHLEITGWNVSGGALGDTLKSLSGSLTKLSVFMVRGAEDGIFLIMSTGVPQPAGFAQFRPNLKNLSITFDANVDLDRFPRTITYCPALDALYLRDYGSSINKVDLSSRLIRDAIESGPGKPVTLCLALFEARPRLISTVLLNALTVENLKITYIARAINTDRILALLCGCSQLNKVFTLFMQGRAGSNIDILHKLRSKPWGCTGLARFELHIPGDQLGSTNNGATGEAEDEDWVGFDVASLISRTYGWRLHPQKSNYQRV</sequence>